<sequence>MNLPNFRSNRGTKNRTMFNPTANVRQNSECTTFCVQRSTVANDPTKQSSFELVPAFKCFTEHWEREVADFVGQPVLAPIRCIWRLLAG</sequence>
<dbReference type="Proteomes" id="UP000887013">
    <property type="component" value="Unassembled WGS sequence"/>
</dbReference>
<proteinExistence type="predicted"/>
<comment type="caution">
    <text evidence="1">The sequence shown here is derived from an EMBL/GenBank/DDBJ whole genome shotgun (WGS) entry which is preliminary data.</text>
</comment>
<dbReference type="EMBL" id="BMAW01123466">
    <property type="protein sequence ID" value="GFU03417.1"/>
    <property type="molecule type" value="Genomic_DNA"/>
</dbReference>
<gene>
    <name evidence="1" type="ORF">NPIL_633061</name>
</gene>
<protein>
    <submittedName>
        <fullName evidence="1">Uncharacterized protein</fullName>
    </submittedName>
</protein>
<reference evidence="1" key="1">
    <citation type="submission" date="2020-08" db="EMBL/GenBank/DDBJ databases">
        <title>Multicomponent nature underlies the extraordinary mechanical properties of spider dragline silk.</title>
        <authorList>
            <person name="Kono N."/>
            <person name="Nakamura H."/>
            <person name="Mori M."/>
            <person name="Yoshida Y."/>
            <person name="Ohtoshi R."/>
            <person name="Malay A.D."/>
            <person name="Moran D.A.P."/>
            <person name="Tomita M."/>
            <person name="Numata K."/>
            <person name="Arakawa K."/>
        </authorList>
    </citation>
    <scope>NUCLEOTIDE SEQUENCE</scope>
</reference>
<evidence type="ECO:0000313" key="2">
    <source>
        <dbReference type="Proteomes" id="UP000887013"/>
    </source>
</evidence>
<name>A0A8X6Q6P9_NEPPI</name>
<keyword evidence="2" id="KW-1185">Reference proteome</keyword>
<organism evidence="1 2">
    <name type="scientific">Nephila pilipes</name>
    <name type="common">Giant wood spider</name>
    <name type="synonym">Nephila maculata</name>
    <dbReference type="NCBI Taxonomy" id="299642"/>
    <lineage>
        <taxon>Eukaryota</taxon>
        <taxon>Metazoa</taxon>
        <taxon>Ecdysozoa</taxon>
        <taxon>Arthropoda</taxon>
        <taxon>Chelicerata</taxon>
        <taxon>Arachnida</taxon>
        <taxon>Araneae</taxon>
        <taxon>Araneomorphae</taxon>
        <taxon>Entelegynae</taxon>
        <taxon>Araneoidea</taxon>
        <taxon>Nephilidae</taxon>
        <taxon>Nephila</taxon>
    </lineage>
</organism>
<evidence type="ECO:0000313" key="1">
    <source>
        <dbReference type="EMBL" id="GFU03417.1"/>
    </source>
</evidence>
<accession>A0A8X6Q6P9</accession>
<dbReference type="AlphaFoldDB" id="A0A8X6Q6P9"/>